<accession>A0A0B1S7T1</accession>
<proteinExistence type="predicted"/>
<reference evidence="1 2" key="1">
    <citation type="submission" date="2014-03" db="EMBL/GenBank/DDBJ databases">
        <title>Draft genome of the hookworm Oesophagostomum dentatum.</title>
        <authorList>
            <person name="Mitreva M."/>
        </authorList>
    </citation>
    <scope>NUCLEOTIDE SEQUENCE [LARGE SCALE GENOMIC DNA]</scope>
    <source>
        <strain evidence="1 2">OD-Hann</strain>
    </source>
</reference>
<dbReference type="GO" id="GO:0032259">
    <property type="term" value="P:methylation"/>
    <property type="evidence" value="ECO:0007669"/>
    <property type="project" value="UniProtKB-KW"/>
</dbReference>
<name>A0A0B1S7T1_OESDE</name>
<dbReference type="Proteomes" id="UP000053660">
    <property type="component" value="Unassembled WGS sequence"/>
</dbReference>
<dbReference type="PANTHER" id="PTHR12890">
    <property type="entry name" value="DREV PROTEIN"/>
    <property type="match status" value="1"/>
</dbReference>
<protein>
    <submittedName>
        <fullName evidence="1">DREV methyltransferase</fullName>
    </submittedName>
</protein>
<dbReference type="InterPro" id="IPR029063">
    <property type="entry name" value="SAM-dependent_MTases_sf"/>
</dbReference>
<dbReference type="EMBL" id="KN605945">
    <property type="protein sequence ID" value="KHJ79270.1"/>
    <property type="molecule type" value="Genomic_DNA"/>
</dbReference>
<dbReference type="GO" id="GO:0106370">
    <property type="term" value="F:protein-L-histidine N-pros-methyltransferase activity"/>
    <property type="evidence" value="ECO:0007669"/>
    <property type="project" value="InterPro"/>
</dbReference>
<keyword evidence="2" id="KW-1185">Reference proteome</keyword>
<organism evidence="1 2">
    <name type="scientific">Oesophagostomum dentatum</name>
    <name type="common">Nodular worm</name>
    <dbReference type="NCBI Taxonomy" id="61180"/>
    <lineage>
        <taxon>Eukaryota</taxon>
        <taxon>Metazoa</taxon>
        <taxon>Ecdysozoa</taxon>
        <taxon>Nematoda</taxon>
        <taxon>Chromadorea</taxon>
        <taxon>Rhabditida</taxon>
        <taxon>Rhabditina</taxon>
        <taxon>Rhabditomorpha</taxon>
        <taxon>Strongyloidea</taxon>
        <taxon>Strongylidae</taxon>
        <taxon>Oesophagostomum</taxon>
    </lineage>
</organism>
<dbReference type="PANTHER" id="PTHR12890:SF0">
    <property type="entry name" value="PROTEIN-L-HISTIDINE N-PROS-METHYLTRANSFERASE"/>
    <property type="match status" value="1"/>
</dbReference>
<dbReference type="Pfam" id="PF05219">
    <property type="entry name" value="DREV"/>
    <property type="match status" value="1"/>
</dbReference>
<dbReference type="InterPro" id="IPR007884">
    <property type="entry name" value="METL9"/>
</dbReference>
<evidence type="ECO:0000313" key="2">
    <source>
        <dbReference type="Proteomes" id="UP000053660"/>
    </source>
</evidence>
<dbReference type="SUPFAM" id="SSF53335">
    <property type="entry name" value="S-adenosyl-L-methionine-dependent methyltransferases"/>
    <property type="match status" value="1"/>
</dbReference>
<keyword evidence="1" id="KW-0489">Methyltransferase</keyword>
<evidence type="ECO:0000313" key="1">
    <source>
        <dbReference type="EMBL" id="KHJ79270.1"/>
    </source>
</evidence>
<sequence>MQWRLRQQNFLEEDPEKWSSSSRQYNLISALNLLDRHYNPRKLLLELYDTALRSKCYVLMAVVLPVHQYVEFRPSSAQSQIMWLKTEGRTFEEHASSLVENEFIPAGFEVVKWTKLPYLCEGDFNKPYYLLSDALFLLRPVPTERISVENGTSHAVHNEL</sequence>
<dbReference type="OrthoDB" id="199041at2759"/>
<dbReference type="AlphaFoldDB" id="A0A0B1S7T1"/>
<gene>
    <name evidence="1" type="ORF">OESDEN_21087</name>
</gene>
<keyword evidence="1" id="KW-0808">Transferase</keyword>